<name>A0A9P5XBZ4_9AGAR</name>
<keyword evidence="3" id="KW-0560">Oxidoreductase</keyword>
<evidence type="ECO:0000256" key="3">
    <source>
        <dbReference type="ARBA" id="ARBA00023002"/>
    </source>
</evidence>
<proteinExistence type="predicted"/>
<dbReference type="GO" id="GO:0050660">
    <property type="term" value="F:flavin adenine dinucleotide binding"/>
    <property type="evidence" value="ECO:0007669"/>
    <property type="project" value="InterPro"/>
</dbReference>
<evidence type="ECO:0000256" key="2">
    <source>
        <dbReference type="ARBA" id="ARBA00022827"/>
    </source>
</evidence>
<evidence type="ECO:0000313" key="5">
    <source>
        <dbReference type="Proteomes" id="UP000807342"/>
    </source>
</evidence>
<dbReference type="PANTHER" id="PTHR43539">
    <property type="entry name" value="FLAVIN-BINDING MONOOXYGENASE-LIKE PROTEIN (AFU_ORTHOLOGUE AFUA_4G09220)"/>
    <property type="match status" value="1"/>
</dbReference>
<gene>
    <name evidence="4" type="ORF">P691DRAFT_800582</name>
</gene>
<dbReference type="Proteomes" id="UP000807342">
    <property type="component" value="Unassembled WGS sequence"/>
</dbReference>
<reference evidence="4" key="1">
    <citation type="submission" date="2020-11" db="EMBL/GenBank/DDBJ databases">
        <authorList>
            <consortium name="DOE Joint Genome Institute"/>
            <person name="Ahrendt S."/>
            <person name="Riley R."/>
            <person name="Andreopoulos W."/>
            <person name="Labutti K."/>
            <person name="Pangilinan J."/>
            <person name="Ruiz-Duenas F.J."/>
            <person name="Barrasa J.M."/>
            <person name="Sanchez-Garcia M."/>
            <person name="Camarero S."/>
            <person name="Miyauchi S."/>
            <person name="Serrano A."/>
            <person name="Linde D."/>
            <person name="Babiker R."/>
            <person name="Drula E."/>
            <person name="Ayuso-Fernandez I."/>
            <person name="Pacheco R."/>
            <person name="Padilla G."/>
            <person name="Ferreira P."/>
            <person name="Barriuso J."/>
            <person name="Kellner H."/>
            <person name="Castanera R."/>
            <person name="Alfaro M."/>
            <person name="Ramirez L."/>
            <person name="Pisabarro A.G."/>
            <person name="Kuo A."/>
            <person name="Tritt A."/>
            <person name="Lipzen A."/>
            <person name="He G."/>
            <person name="Yan M."/>
            <person name="Ng V."/>
            <person name="Cullen D."/>
            <person name="Martin F."/>
            <person name="Rosso M.-N."/>
            <person name="Henrissat B."/>
            <person name="Hibbett D."/>
            <person name="Martinez A.T."/>
            <person name="Grigoriev I.V."/>
        </authorList>
    </citation>
    <scope>NUCLEOTIDE SEQUENCE</scope>
    <source>
        <strain evidence="4">MF-IS2</strain>
    </source>
</reference>
<protein>
    <submittedName>
        <fullName evidence="4">FAD/NAD(P)-binding domain-containing protein</fullName>
    </submittedName>
</protein>
<dbReference type="InterPro" id="IPR020946">
    <property type="entry name" value="Flavin_mOase-like"/>
</dbReference>
<keyword evidence="2" id="KW-0274">FAD</keyword>
<organism evidence="4 5">
    <name type="scientific">Macrolepiota fuliginosa MF-IS2</name>
    <dbReference type="NCBI Taxonomy" id="1400762"/>
    <lineage>
        <taxon>Eukaryota</taxon>
        <taxon>Fungi</taxon>
        <taxon>Dikarya</taxon>
        <taxon>Basidiomycota</taxon>
        <taxon>Agaricomycotina</taxon>
        <taxon>Agaricomycetes</taxon>
        <taxon>Agaricomycetidae</taxon>
        <taxon>Agaricales</taxon>
        <taxon>Agaricineae</taxon>
        <taxon>Agaricaceae</taxon>
        <taxon>Macrolepiota</taxon>
    </lineage>
</organism>
<dbReference type="SUPFAM" id="SSF51905">
    <property type="entry name" value="FAD/NAD(P)-binding domain"/>
    <property type="match status" value="2"/>
</dbReference>
<dbReference type="PANTHER" id="PTHR43539:SF68">
    <property type="entry name" value="FLAVIN-BINDING MONOOXYGENASE-LIKE PROTEIN (AFU_ORTHOLOGUE AFUA_4G09220)"/>
    <property type="match status" value="1"/>
</dbReference>
<sequence>MHPSESPLPTLNKLGLGTFTFDGVDAAAVAQTWIGAFSAACQVDSVQDILDLFVESSFASPPLSQSSPSPNVVLSDEPSVYWRDVLALTWDFRTFESTPAIRQFLKDRLRLTEVRNVKINTTDKGAFPVLQRPYPDIVWIQALFKFETKVGYCSGVVRLLPTKQGDGIRWKAHCIFTNLEDLKGFPEQIGHLRNQDSDHGTWEGIRNQERQFVDKDPLVLVIGGGQSGLDVAARLKSLGITSLVVEKNEHIGDNWRNRYDALCLHDPVWYDHLPYIPFPPNWPVYTPAKKLANWLEHYAEAMELNVWTSSTVTKATQDSTTGYWEVTVQTNSDIAKIRTRIFNVKHLIFALGFSGGRGYVPHYPGMDVFKGQVLHSLQHDKATDHLGKKVVVIGSCTSGHDISVDYANHDVDVTMFQRSSTYIMSTKRGLRLTLEDFYSEDGPSTDIGDRLVASYPNLLNVGISYRLTKKIAEADAELLDALEKRGFRLGWGFKDAGFLMSAWARAGGYYLDVGGSQYIIDGRIKLKNDSQISSFTEKGLLFENGSELPADVIIFCTGLGNARDGIRDICGDIVADNCSPVWGMDAEGELNGCWRDMGFRGLWYMMGAQSLLLYLTQLLNPHQETLHCIKAMEENVFDGVRYSRSK</sequence>
<dbReference type="Pfam" id="PF00743">
    <property type="entry name" value="FMO-like"/>
    <property type="match status" value="1"/>
</dbReference>
<accession>A0A9P5XBZ4</accession>
<dbReference type="InterPro" id="IPR036188">
    <property type="entry name" value="FAD/NAD-bd_sf"/>
</dbReference>
<dbReference type="AlphaFoldDB" id="A0A9P5XBZ4"/>
<keyword evidence="1" id="KW-0285">Flavoprotein</keyword>
<evidence type="ECO:0000256" key="1">
    <source>
        <dbReference type="ARBA" id="ARBA00022630"/>
    </source>
</evidence>
<dbReference type="Gene3D" id="3.50.50.60">
    <property type="entry name" value="FAD/NAD(P)-binding domain"/>
    <property type="match status" value="1"/>
</dbReference>
<comment type="caution">
    <text evidence="4">The sequence shown here is derived from an EMBL/GenBank/DDBJ whole genome shotgun (WGS) entry which is preliminary data.</text>
</comment>
<dbReference type="InterPro" id="IPR050982">
    <property type="entry name" value="Auxin_biosynth/cation_transpt"/>
</dbReference>
<dbReference type="GO" id="GO:0050661">
    <property type="term" value="F:NADP binding"/>
    <property type="evidence" value="ECO:0007669"/>
    <property type="project" value="InterPro"/>
</dbReference>
<dbReference type="OrthoDB" id="74360at2759"/>
<dbReference type="GO" id="GO:0004499">
    <property type="term" value="F:N,N-dimethylaniline monooxygenase activity"/>
    <property type="evidence" value="ECO:0007669"/>
    <property type="project" value="InterPro"/>
</dbReference>
<keyword evidence="5" id="KW-1185">Reference proteome</keyword>
<dbReference type="EMBL" id="MU151157">
    <property type="protein sequence ID" value="KAF9448562.1"/>
    <property type="molecule type" value="Genomic_DNA"/>
</dbReference>
<evidence type="ECO:0000313" key="4">
    <source>
        <dbReference type="EMBL" id="KAF9448562.1"/>
    </source>
</evidence>